<comment type="similarity">
    <text evidence="1">Belongs to the patatin family.</text>
</comment>
<reference evidence="4 5" key="1">
    <citation type="journal article" date="2020" name="Nat. Food">
        <title>A phased Vanilla planifolia genome enables genetic improvement of flavour and production.</title>
        <authorList>
            <person name="Hasing T."/>
            <person name="Tang H."/>
            <person name="Brym M."/>
            <person name="Khazi F."/>
            <person name="Huang T."/>
            <person name="Chambers A.H."/>
        </authorList>
    </citation>
    <scope>NUCLEOTIDE SEQUENCE [LARGE SCALE GENOMIC DNA]</scope>
    <source>
        <tissue evidence="4">Leaf</tissue>
    </source>
</reference>
<dbReference type="OrthoDB" id="630895at2759"/>
<dbReference type="PANTHER" id="PTHR32241:SF3">
    <property type="entry name" value="PATATIN-LIKE PROTEIN 6"/>
    <property type="match status" value="1"/>
</dbReference>
<gene>
    <name evidence="4" type="ORF">HPP92_012289</name>
</gene>
<dbReference type="GO" id="GO:0016042">
    <property type="term" value="P:lipid catabolic process"/>
    <property type="evidence" value="ECO:0007669"/>
    <property type="project" value="UniProtKB-KW"/>
</dbReference>
<evidence type="ECO:0000256" key="2">
    <source>
        <dbReference type="ARBA" id="ARBA00022801"/>
    </source>
</evidence>
<dbReference type="Proteomes" id="UP000639772">
    <property type="component" value="Chromosome 6"/>
</dbReference>
<keyword evidence="3" id="KW-0443">Lipid metabolism</keyword>
<protein>
    <submittedName>
        <fullName evidence="4">Uncharacterized protein</fullName>
    </submittedName>
</protein>
<comment type="caution">
    <text evidence="4">The sequence shown here is derived from an EMBL/GenBank/DDBJ whole genome shotgun (WGS) entry which is preliminary data.</text>
</comment>
<evidence type="ECO:0000313" key="5">
    <source>
        <dbReference type="Proteomes" id="UP000639772"/>
    </source>
</evidence>
<name>A0A835QWN0_VANPL</name>
<evidence type="ECO:0000256" key="1">
    <source>
        <dbReference type="ARBA" id="ARBA00010240"/>
    </source>
</evidence>
<keyword evidence="3" id="KW-0442">Lipid degradation</keyword>
<accession>A0A835QWN0</accession>
<sequence length="118" mass="12580">MLFAIKDGEEEPSIDTDKLSYEIFSILESKFLFGYDEDKLWVPKPQRALKLPAATSADVDPNAGVKNQRGKVCILSIDGGGGVGMRGILPGKALPTSSNASVINPVIQTPAYPTTSTL</sequence>
<keyword evidence="2" id="KW-0378">Hydrolase</keyword>
<organism evidence="4 5">
    <name type="scientific">Vanilla planifolia</name>
    <name type="common">Vanilla</name>
    <dbReference type="NCBI Taxonomy" id="51239"/>
    <lineage>
        <taxon>Eukaryota</taxon>
        <taxon>Viridiplantae</taxon>
        <taxon>Streptophyta</taxon>
        <taxon>Embryophyta</taxon>
        <taxon>Tracheophyta</taxon>
        <taxon>Spermatophyta</taxon>
        <taxon>Magnoliopsida</taxon>
        <taxon>Liliopsida</taxon>
        <taxon>Asparagales</taxon>
        <taxon>Orchidaceae</taxon>
        <taxon>Vanilloideae</taxon>
        <taxon>Vanilleae</taxon>
        <taxon>Vanilla</taxon>
    </lineage>
</organism>
<evidence type="ECO:0000313" key="4">
    <source>
        <dbReference type="EMBL" id="KAG0477570.1"/>
    </source>
</evidence>
<dbReference type="GO" id="GO:0016787">
    <property type="term" value="F:hydrolase activity"/>
    <property type="evidence" value="ECO:0007669"/>
    <property type="project" value="UniProtKB-KW"/>
</dbReference>
<proteinExistence type="inferred from homology"/>
<evidence type="ECO:0000256" key="3">
    <source>
        <dbReference type="ARBA" id="ARBA00022963"/>
    </source>
</evidence>
<dbReference type="EMBL" id="JADCNM010000006">
    <property type="protein sequence ID" value="KAG0477570.1"/>
    <property type="molecule type" value="Genomic_DNA"/>
</dbReference>
<dbReference type="AlphaFoldDB" id="A0A835QWN0"/>
<dbReference type="PANTHER" id="PTHR32241">
    <property type="entry name" value="PATATIN-LIKE PROTEIN 6"/>
    <property type="match status" value="1"/>
</dbReference>